<proteinExistence type="inferred from homology"/>
<keyword evidence="6" id="KW-0969">Cilium</keyword>
<evidence type="ECO:0000313" key="6">
    <source>
        <dbReference type="EMBL" id="TCS82934.1"/>
    </source>
</evidence>
<organism evidence="6 7">
    <name type="scientific">Tepidibacillus fermentans</name>
    <dbReference type="NCBI Taxonomy" id="1281767"/>
    <lineage>
        <taxon>Bacteria</taxon>
        <taxon>Bacillati</taxon>
        <taxon>Bacillota</taxon>
        <taxon>Bacilli</taxon>
        <taxon>Bacillales</taxon>
        <taxon>Bacillaceae</taxon>
        <taxon>Tepidibacillus</taxon>
    </lineage>
</organism>
<comment type="caution">
    <text evidence="6">The sequence shown here is derived from an EMBL/GenBank/DDBJ whole genome shotgun (WGS) entry which is preliminary data.</text>
</comment>
<dbReference type="GO" id="GO:0005198">
    <property type="term" value="F:structural molecule activity"/>
    <property type="evidence" value="ECO:0007669"/>
    <property type="project" value="UniProtKB-UniRule"/>
</dbReference>
<evidence type="ECO:0000256" key="2">
    <source>
        <dbReference type="ARBA" id="ARBA00009272"/>
    </source>
</evidence>
<dbReference type="PANTHER" id="PTHR34653:SF1">
    <property type="entry name" value="FLAGELLAR HOOK-BASAL BODY COMPLEX PROTEIN FLIE"/>
    <property type="match status" value="1"/>
</dbReference>
<dbReference type="HAMAP" id="MF_00724">
    <property type="entry name" value="FliE"/>
    <property type="match status" value="1"/>
</dbReference>
<keyword evidence="3 4" id="KW-0975">Bacterial flagellum</keyword>
<evidence type="ECO:0000313" key="7">
    <source>
        <dbReference type="Proteomes" id="UP000295788"/>
    </source>
</evidence>
<name>A0A4R3KID5_9BACI</name>
<dbReference type="GO" id="GO:0003774">
    <property type="term" value="F:cytoskeletal motor activity"/>
    <property type="evidence" value="ECO:0007669"/>
    <property type="project" value="InterPro"/>
</dbReference>
<dbReference type="AlphaFoldDB" id="A0A4R3KID5"/>
<gene>
    <name evidence="4" type="primary">fliE</name>
    <name evidence="6" type="ORF">EDD72_10717</name>
</gene>
<dbReference type="PANTHER" id="PTHR34653">
    <property type="match status" value="1"/>
</dbReference>
<dbReference type="Proteomes" id="UP000295788">
    <property type="component" value="Unassembled WGS sequence"/>
</dbReference>
<reference evidence="6 7" key="1">
    <citation type="submission" date="2019-03" db="EMBL/GenBank/DDBJ databases">
        <title>Genomic Encyclopedia of Type Strains, Phase IV (KMG-IV): sequencing the most valuable type-strain genomes for metagenomic binning, comparative biology and taxonomic classification.</title>
        <authorList>
            <person name="Goeker M."/>
        </authorList>
    </citation>
    <scope>NUCLEOTIDE SEQUENCE [LARGE SCALE GENOMIC DNA]</scope>
    <source>
        <strain evidence="6 7">DSM 23802</strain>
    </source>
</reference>
<dbReference type="Pfam" id="PF02049">
    <property type="entry name" value="FliE"/>
    <property type="match status" value="1"/>
</dbReference>
<evidence type="ECO:0000256" key="3">
    <source>
        <dbReference type="ARBA" id="ARBA00023143"/>
    </source>
</evidence>
<dbReference type="NCBIfam" id="TIGR00205">
    <property type="entry name" value="fliE"/>
    <property type="match status" value="1"/>
</dbReference>
<keyword evidence="7" id="KW-1185">Reference proteome</keyword>
<sequence length="99" mass="11186">MINRINPLIQVNPQMTEKVEPASKDPVTPFSEILKNALNQVETDIKTSNDLVKKVSTGDIQDLHQVMIATEKANLGLQLTVQVRNKIVEAYQEIMRMQV</sequence>
<evidence type="ECO:0000256" key="4">
    <source>
        <dbReference type="HAMAP-Rule" id="MF_00724"/>
    </source>
</evidence>
<evidence type="ECO:0000256" key="1">
    <source>
        <dbReference type="ARBA" id="ARBA00004117"/>
    </source>
</evidence>
<comment type="subcellular location">
    <subcellularLocation>
        <location evidence="1 4">Bacterial flagellum basal body</location>
    </subcellularLocation>
</comment>
<comment type="similarity">
    <text evidence="2 4">Belongs to the FliE family.</text>
</comment>
<dbReference type="EMBL" id="SMAB01000007">
    <property type="protein sequence ID" value="TCS82934.1"/>
    <property type="molecule type" value="Genomic_DNA"/>
</dbReference>
<accession>A0A4R3KID5</accession>
<evidence type="ECO:0000256" key="5">
    <source>
        <dbReference type="NCBIfam" id="TIGR00205"/>
    </source>
</evidence>
<protein>
    <recommendedName>
        <fullName evidence="4 5">Flagellar hook-basal body complex protein FliE</fullName>
    </recommendedName>
</protein>
<keyword evidence="6" id="KW-0282">Flagellum</keyword>
<dbReference type="GO" id="GO:0009425">
    <property type="term" value="C:bacterial-type flagellum basal body"/>
    <property type="evidence" value="ECO:0007669"/>
    <property type="project" value="UniProtKB-SubCell"/>
</dbReference>
<keyword evidence="6" id="KW-0966">Cell projection</keyword>
<dbReference type="PRINTS" id="PR01006">
    <property type="entry name" value="FLGHOOKFLIE"/>
</dbReference>
<dbReference type="InterPro" id="IPR001624">
    <property type="entry name" value="FliE"/>
</dbReference>
<dbReference type="GO" id="GO:0071973">
    <property type="term" value="P:bacterial-type flagellum-dependent cell motility"/>
    <property type="evidence" value="ECO:0007669"/>
    <property type="project" value="InterPro"/>
</dbReference>